<feature type="binding site" evidence="8">
    <location>
        <position position="92"/>
    </location>
    <ligand>
        <name>phosphoenolpyruvate</name>
        <dbReference type="ChEBI" id="CHEBI:58702"/>
    </ligand>
</feature>
<keyword evidence="6 8" id="KW-0057">Aromatic amino acid biosynthesis</keyword>
<feature type="binding site" evidence="8">
    <location>
        <position position="25"/>
    </location>
    <ligand>
        <name>3-phosphoshikimate</name>
        <dbReference type="ChEBI" id="CHEBI:145989"/>
    </ligand>
</feature>
<evidence type="ECO:0000256" key="5">
    <source>
        <dbReference type="ARBA" id="ARBA00022679"/>
    </source>
</evidence>
<comment type="subunit">
    <text evidence="8">Monomer.</text>
</comment>
<feature type="binding site" evidence="8">
    <location>
        <position position="20"/>
    </location>
    <ligand>
        <name>3-phosphoshikimate</name>
        <dbReference type="ChEBI" id="CHEBI:145989"/>
    </ligand>
</feature>
<dbReference type="CDD" id="cd01556">
    <property type="entry name" value="EPSP_synthase"/>
    <property type="match status" value="1"/>
</dbReference>
<dbReference type="AlphaFoldDB" id="A0A4R1KBI2"/>
<feature type="active site" description="Proton acceptor" evidence="8">
    <location>
        <position position="312"/>
    </location>
</feature>
<sequence length="426" mass="46112">MTAFKQVKSLKGTVRVPSDKSISHRSFMFLSMAKGRGRIIDPLLSADTKATMAAMQAMGVTFEETVNGFVVTSQGYKDFKEPENVIDCMNSGTTARLLTGVYAPSGKYIVLTGDASLRRRPMDRVIIPLSQMGAKFAARDNGRCLPLTIMPSKLHSADIIAETKSAQVKSAILLAGVQAEGITTYTEKAVTRNHTEIMLSALGAKITTEGLKITVEGAAELNAIDIVVPGDFSSAAFFLGAALMFEGSELMLENVGLNPTRSGMLKILDDMGVKYTIENERGGAEKLGDIIISSQSFSGCTVEGDIIPNIIDELPMIATLGLFADSPVTIRNAKELRVKESDRIAATLYNLNALGAETEEYEDGMKVYPIKNINTKAALKSFEDHRIAMVAIMLAKRFGGEITVDNIECVDVSFPTFMETFKSLED</sequence>
<feature type="binding site" evidence="8">
    <location>
        <position position="167"/>
    </location>
    <ligand>
        <name>3-phosphoshikimate</name>
        <dbReference type="ChEBI" id="CHEBI:145989"/>
    </ligand>
</feature>
<dbReference type="EC" id="2.5.1.19" evidence="8"/>
<evidence type="ECO:0000256" key="4">
    <source>
        <dbReference type="ARBA" id="ARBA00022605"/>
    </source>
</evidence>
<organism evidence="10 11">
    <name type="scientific">Seleniivibrio woodruffii</name>
    <dbReference type="NCBI Taxonomy" id="1078050"/>
    <lineage>
        <taxon>Bacteria</taxon>
        <taxon>Pseudomonadati</taxon>
        <taxon>Deferribacterota</taxon>
        <taxon>Deferribacteres</taxon>
        <taxon>Deferribacterales</taxon>
        <taxon>Geovibrionaceae</taxon>
        <taxon>Seleniivibrio</taxon>
    </lineage>
</organism>
<dbReference type="GO" id="GO:0005737">
    <property type="term" value="C:cytoplasm"/>
    <property type="evidence" value="ECO:0007669"/>
    <property type="project" value="UniProtKB-SubCell"/>
</dbReference>
<evidence type="ECO:0000313" key="11">
    <source>
        <dbReference type="Proteomes" id="UP000294614"/>
    </source>
</evidence>
<evidence type="ECO:0000256" key="1">
    <source>
        <dbReference type="ARBA" id="ARBA00004811"/>
    </source>
</evidence>
<evidence type="ECO:0000256" key="2">
    <source>
        <dbReference type="ARBA" id="ARBA00009948"/>
    </source>
</evidence>
<accession>A0A4R1KBI2</accession>
<dbReference type="Pfam" id="PF00275">
    <property type="entry name" value="EPSP_synthase"/>
    <property type="match status" value="1"/>
</dbReference>
<keyword evidence="5 8" id="KW-0808">Transferase</keyword>
<dbReference type="InterPro" id="IPR036968">
    <property type="entry name" value="Enolpyruvate_Tfrase_sf"/>
</dbReference>
<comment type="function">
    <text evidence="8">Catalyzes the transfer of the enolpyruvyl moiety of phosphoenolpyruvate (PEP) to the 5-hydroxyl of shikimate-3-phosphate (S3P) to produce enolpyruvyl shikimate-3-phosphate and inorganic phosphate.</text>
</comment>
<feature type="binding site" evidence="8">
    <location>
        <position position="120"/>
    </location>
    <ligand>
        <name>phosphoenolpyruvate</name>
        <dbReference type="ChEBI" id="CHEBI:58702"/>
    </ligand>
</feature>
<dbReference type="PANTHER" id="PTHR21090">
    <property type="entry name" value="AROM/DEHYDROQUINATE SYNTHASE"/>
    <property type="match status" value="1"/>
</dbReference>
<feature type="binding site" evidence="8">
    <location>
        <position position="343"/>
    </location>
    <ligand>
        <name>phosphoenolpyruvate</name>
        <dbReference type="ChEBI" id="CHEBI:58702"/>
    </ligand>
</feature>
<dbReference type="SUPFAM" id="SSF55205">
    <property type="entry name" value="EPT/RTPC-like"/>
    <property type="match status" value="1"/>
</dbReference>
<reference evidence="10 11" key="1">
    <citation type="submission" date="2019-03" db="EMBL/GenBank/DDBJ databases">
        <title>Genomic Encyclopedia of Type Strains, Phase IV (KMG-IV): sequencing the most valuable type-strain genomes for metagenomic binning, comparative biology and taxonomic classification.</title>
        <authorList>
            <person name="Goeker M."/>
        </authorList>
    </citation>
    <scope>NUCLEOTIDE SEQUENCE [LARGE SCALE GENOMIC DNA]</scope>
    <source>
        <strain evidence="10 11">DSM 24984</strain>
    </source>
</reference>
<dbReference type="InterPro" id="IPR023193">
    <property type="entry name" value="EPSP_synthase_CS"/>
</dbReference>
<dbReference type="InterPro" id="IPR001986">
    <property type="entry name" value="Enolpyruvate_Tfrase_dom"/>
</dbReference>
<gene>
    <name evidence="8" type="primary">aroA</name>
    <name evidence="10" type="ORF">C8D98_0338</name>
</gene>
<dbReference type="OrthoDB" id="9809920at2"/>
<dbReference type="PANTHER" id="PTHR21090:SF5">
    <property type="entry name" value="PENTAFUNCTIONAL AROM POLYPEPTIDE"/>
    <property type="match status" value="1"/>
</dbReference>
<feature type="binding site" evidence="8">
    <location>
        <position position="21"/>
    </location>
    <ligand>
        <name>3-phosphoshikimate</name>
        <dbReference type="ChEBI" id="CHEBI:145989"/>
    </ligand>
</feature>
<dbReference type="EMBL" id="SMGG01000003">
    <property type="protein sequence ID" value="TCK61832.1"/>
    <property type="molecule type" value="Genomic_DNA"/>
</dbReference>
<dbReference type="UniPathway" id="UPA00053">
    <property type="reaction ID" value="UER00089"/>
</dbReference>
<feature type="binding site" evidence="8">
    <location>
        <position position="167"/>
    </location>
    <ligand>
        <name>phosphoenolpyruvate</name>
        <dbReference type="ChEBI" id="CHEBI:58702"/>
    </ligand>
</feature>
<comment type="caution">
    <text evidence="10">The sequence shown here is derived from an EMBL/GenBank/DDBJ whole genome shotgun (WGS) entry which is preliminary data.</text>
</comment>
<evidence type="ECO:0000313" key="10">
    <source>
        <dbReference type="EMBL" id="TCK61832.1"/>
    </source>
</evidence>
<dbReference type="InterPro" id="IPR006264">
    <property type="entry name" value="EPSP_synthase"/>
</dbReference>
<feature type="binding site" evidence="8">
    <location>
        <position position="165"/>
    </location>
    <ligand>
        <name>3-phosphoshikimate</name>
        <dbReference type="ChEBI" id="CHEBI:145989"/>
    </ligand>
</feature>
<dbReference type="RefSeq" id="WP_132871436.1">
    <property type="nucleotide sequence ID" value="NZ_SMGG01000003.1"/>
</dbReference>
<comment type="catalytic activity">
    <reaction evidence="7">
        <text>3-phosphoshikimate + phosphoenolpyruvate = 5-O-(1-carboxyvinyl)-3-phosphoshikimate + phosphate</text>
        <dbReference type="Rhea" id="RHEA:21256"/>
        <dbReference type="ChEBI" id="CHEBI:43474"/>
        <dbReference type="ChEBI" id="CHEBI:57701"/>
        <dbReference type="ChEBI" id="CHEBI:58702"/>
        <dbReference type="ChEBI" id="CHEBI:145989"/>
        <dbReference type="EC" id="2.5.1.19"/>
    </reaction>
    <physiologicalReaction direction="left-to-right" evidence="7">
        <dbReference type="Rhea" id="RHEA:21257"/>
    </physiologicalReaction>
</comment>
<proteinExistence type="inferred from homology"/>
<dbReference type="GO" id="GO:0009073">
    <property type="term" value="P:aromatic amino acid family biosynthetic process"/>
    <property type="evidence" value="ECO:0007669"/>
    <property type="project" value="UniProtKB-KW"/>
</dbReference>
<feature type="binding site" evidence="8">
    <location>
        <position position="386"/>
    </location>
    <ligand>
        <name>phosphoenolpyruvate</name>
        <dbReference type="ChEBI" id="CHEBI:58702"/>
    </ligand>
</feature>
<evidence type="ECO:0000256" key="6">
    <source>
        <dbReference type="ARBA" id="ARBA00023141"/>
    </source>
</evidence>
<keyword evidence="4 8" id="KW-0028">Amino-acid biosynthesis</keyword>
<evidence type="ECO:0000256" key="8">
    <source>
        <dbReference type="HAMAP-Rule" id="MF_00210"/>
    </source>
</evidence>
<feature type="domain" description="Enolpyruvate transferase" evidence="9">
    <location>
        <begin position="6"/>
        <end position="420"/>
    </location>
</feature>
<evidence type="ECO:0000259" key="9">
    <source>
        <dbReference type="Pfam" id="PF00275"/>
    </source>
</evidence>
<protein>
    <recommendedName>
        <fullName evidence="8">3-phosphoshikimate 1-carboxyvinyltransferase</fullName>
        <ecNumber evidence="8">2.5.1.19</ecNumber>
    </recommendedName>
    <alternativeName>
        <fullName evidence="8">5-enolpyruvylshikimate-3-phosphate synthase</fullName>
        <shortName evidence="8">EPSP synthase</shortName>
        <shortName evidence="8">EPSPS</shortName>
    </alternativeName>
</protein>
<feature type="binding site" evidence="8">
    <location>
        <position position="20"/>
    </location>
    <ligand>
        <name>phosphoenolpyruvate</name>
        <dbReference type="ChEBI" id="CHEBI:58702"/>
    </ligand>
</feature>
<comment type="pathway">
    <text evidence="1 8">Metabolic intermediate biosynthesis; chorismate biosynthesis; chorismate from D-erythrose 4-phosphate and phosphoenolpyruvate: step 6/7.</text>
</comment>
<dbReference type="GO" id="GO:0009423">
    <property type="term" value="P:chorismate biosynthetic process"/>
    <property type="evidence" value="ECO:0007669"/>
    <property type="project" value="UniProtKB-UniRule"/>
</dbReference>
<name>A0A4R1KBI2_9BACT</name>
<dbReference type="NCBIfam" id="TIGR01356">
    <property type="entry name" value="aroA"/>
    <property type="match status" value="1"/>
</dbReference>
<feature type="binding site" evidence="8">
    <location>
        <position position="312"/>
    </location>
    <ligand>
        <name>3-phosphoshikimate</name>
        <dbReference type="ChEBI" id="CHEBI:145989"/>
    </ligand>
</feature>
<dbReference type="GO" id="GO:0008652">
    <property type="term" value="P:amino acid biosynthetic process"/>
    <property type="evidence" value="ECO:0007669"/>
    <property type="project" value="UniProtKB-KW"/>
</dbReference>
<dbReference type="HAMAP" id="MF_00210">
    <property type="entry name" value="EPSP_synth"/>
    <property type="match status" value="1"/>
</dbReference>
<dbReference type="PROSITE" id="PS00885">
    <property type="entry name" value="EPSP_SYNTHASE_2"/>
    <property type="match status" value="1"/>
</dbReference>
<feature type="binding site" evidence="8">
    <location>
        <position position="339"/>
    </location>
    <ligand>
        <name>3-phosphoshikimate</name>
        <dbReference type="ChEBI" id="CHEBI:145989"/>
    </ligand>
</feature>
<keyword evidence="11" id="KW-1185">Reference proteome</keyword>
<comment type="subcellular location">
    <subcellularLocation>
        <location evidence="8">Cytoplasm</location>
    </subcellularLocation>
</comment>
<dbReference type="InterPro" id="IPR013792">
    <property type="entry name" value="RNA3'P_cycl/enolpyr_Trfase_a/b"/>
</dbReference>
<evidence type="ECO:0000256" key="7">
    <source>
        <dbReference type="ARBA" id="ARBA00044633"/>
    </source>
</evidence>
<comment type="caution">
    <text evidence="8">Lacks conserved residue(s) required for the propagation of feature annotation.</text>
</comment>
<comment type="similarity">
    <text evidence="2 8">Belongs to the EPSP synthase family.</text>
</comment>
<dbReference type="PIRSF" id="PIRSF000505">
    <property type="entry name" value="EPSPS"/>
    <property type="match status" value="1"/>
</dbReference>
<dbReference type="Gene3D" id="3.65.10.10">
    <property type="entry name" value="Enolpyruvate transferase domain"/>
    <property type="match status" value="2"/>
</dbReference>
<dbReference type="FunFam" id="3.65.10.10:FF:000005">
    <property type="entry name" value="3-phosphoshikimate 1-carboxyvinyltransferase"/>
    <property type="match status" value="1"/>
</dbReference>
<dbReference type="GO" id="GO:0003866">
    <property type="term" value="F:3-phosphoshikimate 1-carboxyvinyltransferase activity"/>
    <property type="evidence" value="ECO:0007669"/>
    <property type="project" value="UniProtKB-UniRule"/>
</dbReference>
<keyword evidence="3 8" id="KW-0963">Cytoplasm</keyword>
<evidence type="ECO:0000256" key="3">
    <source>
        <dbReference type="ARBA" id="ARBA00022490"/>
    </source>
</evidence>
<dbReference type="Proteomes" id="UP000294614">
    <property type="component" value="Unassembled WGS sequence"/>
</dbReference>